<organism evidence="5 6">
    <name type="scientific">Novosphingobium barchaimii LL02</name>
    <dbReference type="NCBI Taxonomy" id="1114963"/>
    <lineage>
        <taxon>Bacteria</taxon>
        <taxon>Pseudomonadati</taxon>
        <taxon>Pseudomonadota</taxon>
        <taxon>Alphaproteobacteria</taxon>
        <taxon>Sphingomonadales</taxon>
        <taxon>Sphingomonadaceae</taxon>
        <taxon>Novosphingobium</taxon>
    </lineage>
</organism>
<dbReference type="RefSeq" id="WP_059152919.1">
    <property type="nucleotide sequence ID" value="NZ_KQ130456.1"/>
</dbReference>
<dbReference type="InterPro" id="IPR015422">
    <property type="entry name" value="PyrdxlP-dep_Trfase_small"/>
</dbReference>
<evidence type="ECO:0000256" key="2">
    <source>
        <dbReference type="ARBA" id="ARBA00022898"/>
    </source>
</evidence>
<dbReference type="Gene3D" id="3.40.640.10">
    <property type="entry name" value="Type I PLP-dependent aspartate aminotransferase-like (Major domain)"/>
    <property type="match status" value="1"/>
</dbReference>
<dbReference type="OrthoDB" id="9799304at2"/>
<name>A0A0J8ACQ8_9SPHN</name>
<evidence type="ECO:0000313" key="6">
    <source>
        <dbReference type="Proteomes" id="UP000052268"/>
    </source>
</evidence>
<dbReference type="GO" id="GO:0008483">
    <property type="term" value="F:transaminase activity"/>
    <property type="evidence" value="ECO:0007669"/>
    <property type="project" value="UniProtKB-KW"/>
</dbReference>
<keyword evidence="2" id="KW-0663">Pyridoxal phosphate</keyword>
<dbReference type="AlphaFoldDB" id="A0A0J8ACQ8"/>
<accession>A0A0J8ACQ8</accession>
<protein>
    <recommendedName>
        <fullName evidence="3">Aminotransferase</fullName>
        <ecNumber evidence="3">2.6.1.-</ecNumber>
    </recommendedName>
</protein>
<dbReference type="PROSITE" id="PS00105">
    <property type="entry name" value="AA_TRANSFER_CLASS_1"/>
    <property type="match status" value="1"/>
</dbReference>
<dbReference type="PATRIC" id="fig|1114963.3.peg.3956"/>
<dbReference type="EC" id="2.6.1.-" evidence="3"/>
<evidence type="ECO:0000256" key="1">
    <source>
        <dbReference type="ARBA" id="ARBA00001933"/>
    </source>
</evidence>
<dbReference type="GO" id="GO:0030170">
    <property type="term" value="F:pyridoxal phosphate binding"/>
    <property type="evidence" value="ECO:0007669"/>
    <property type="project" value="InterPro"/>
</dbReference>
<dbReference type="SUPFAM" id="SSF53383">
    <property type="entry name" value="PLP-dependent transferases"/>
    <property type="match status" value="1"/>
</dbReference>
<proteinExistence type="inferred from homology"/>
<dbReference type="EMBL" id="JACU01000008">
    <property type="protein sequence ID" value="KMS52900.1"/>
    <property type="molecule type" value="Genomic_DNA"/>
</dbReference>
<comment type="similarity">
    <text evidence="3">Belongs to the class-I pyridoxal-phosphate-dependent aminotransferase family.</text>
</comment>
<reference evidence="5 6" key="1">
    <citation type="journal article" date="2015" name="G3 (Bethesda)">
        <title>Insights into Ongoing Evolution of the Hexachlorocyclohexane Catabolic Pathway from Comparative Genomics of Ten Sphingomonadaceae Strains.</title>
        <authorList>
            <person name="Pearce S.L."/>
            <person name="Oakeshott J.G."/>
            <person name="Pandey G."/>
        </authorList>
    </citation>
    <scope>NUCLEOTIDE SEQUENCE [LARGE SCALE GENOMIC DNA]</scope>
    <source>
        <strain evidence="5 6">LL02</strain>
    </source>
</reference>
<dbReference type="InterPro" id="IPR004838">
    <property type="entry name" value="NHTrfase_class1_PyrdxlP-BS"/>
</dbReference>
<dbReference type="InterPro" id="IPR004839">
    <property type="entry name" value="Aminotransferase_I/II_large"/>
</dbReference>
<evidence type="ECO:0000313" key="5">
    <source>
        <dbReference type="EMBL" id="KMS52900.1"/>
    </source>
</evidence>
<dbReference type="PANTHER" id="PTHR42885:SF1">
    <property type="entry name" value="THREONINE-PHOSPHATE DECARBOXYLASE"/>
    <property type="match status" value="1"/>
</dbReference>
<dbReference type="InterPro" id="IPR015421">
    <property type="entry name" value="PyrdxlP-dep_Trfase_major"/>
</dbReference>
<dbReference type="PANTHER" id="PTHR42885">
    <property type="entry name" value="HISTIDINOL-PHOSPHATE AMINOTRANSFERASE-RELATED"/>
    <property type="match status" value="1"/>
</dbReference>
<evidence type="ECO:0000256" key="3">
    <source>
        <dbReference type="RuleBase" id="RU000481"/>
    </source>
</evidence>
<dbReference type="Proteomes" id="UP000052268">
    <property type="component" value="Unassembled WGS sequence"/>
</dbReference>
<dbReference type="Gene3D" id="3.90.1150.10">
    <property type="entry name" value="Aspartate Aminotransferase, domain 1"/>
    <property type="match status" value="1"/>
</dbReference>
<feature type="domain" description="Aminotransferase class I/classII large" evidence="4">
    <location>
        <begin position="124"/>
        <end position="313"/>
    </location>
</feature>
<sequence>MTQPFLHHGGRLSEAARTFGGAPANWLDLSTGLNPSPWPADKAPACDWNALPDPEALAALEHEAARHFGADPARVCAVPGSETALRLLALLLDLPGRALTPAYRTHAEAFTPSRPIAFAEAPLRPEVVVLANPNNPDGLLRGPAAIRSWHESIAATGGWLIVDEAFADCQPEISVAPDVQPGTRLIVLRSFGKFFGLAALRLGFVIAPPSLAARLRSVLGSWPLHAAALTIGRAAYADREWTARTRAELPRRAAALDAVLQRHGFSPQGACPLFRYLTGCDGQSLFSRLAQAQILTRPFATRPDTLRLGVPADVRALARLDRALAHG</sequence>
<keyword evidence="3 5" id="KW-0808">Transferase</keyword>
<comment type="cofactor">
    <cofactor evidence="1 3">
        <name>pyridoxal 5'-phosphate</name>
        <dbReference type="ChEBI" id="CHEBI:597326"/>
    </cofactor>
</comment>
<gene>
    <name evidence="5" type="ORF">V474_25505</name>
</gene>
<dbReference type="InterPro" id="IPR015424">
    <property type="entry name" value="PyrdxlP-dep_Trfase"/>
</dbReference>
<dbReference type="CDD" id="cd00609">
    <property type="entry name" value="AAT_like"/>
    <property type="match status" value="1"/>
</dbReference>
<keyword evidence="6" id="KW-1185">Reference proteome</keyword>
<comment type="caution">
    <text evidence="5">The sequence shown here is derived from an EMBL/GenBank/DDBJ whole genome shotgun (WGS) entry which is preliminary data.</text>
</comment>
<keyword evidence="3 5" id="KW-0032">Aminotransferase</keyword>
<evidence type="ECO:0000259" key="4">
    <source>
        <dbReference type="Pfam" id="PF00155"/>
    </source>
</evidence>
<dbReference type="Pfam" id="PF00155">
    <property type="entry name" value="Aminotran_1_2"/>
    <property type="match status" value="1"/>
</dbReference>